<feature type="non-terminal residue" evidence="1">
    <location>
        <position position="1"/>
    </location>
</feature>
<comment type="caution">
    <text evidence="1">The sequence shown here is derived from an EMBL/GenBank/DDBJ whole genome shotgun (WGS) entry which is preliminary data.</text>
</comment>
<sequence length="309" mass="33063">VHRASLEAGFTGGSAEDLLPPWASAIELSEEREVAGIAAAQRRWMEAGAAPSEAIDQIDRIDEIEADSPTSNCGTGSTMLSNALNALASKSTQQGKPSKHIFPPTRLGSLAAGLRSQNDFEQGFEAEFATSGFTRPLGFEVRDASHVEGAFEASFGLEEADTVERTEVGLDATSRVLIAQLSDLPEDEFTEAVGRFGEEVALKVLKQRGFDIIWVNQYAETGLPFDFLVRPSSTCSFPPAMAKLCSTKSEEEVPSLQMIEAGALVNSIFGGGQDKSHIKCSHLRHQPNAVVHGQMPGQALLARSGEESV</sequence>
<keyword evidence="2" id="KW-1185">Reference proteome</keyword>
<reference evidence="1 2" key="1">
    <citation type="submission" date="2024-02" db="EMBL/GenBank/DDBJ databases">
        <authorList>
            <person name="Chen Y."/>
            <person name="Shah S."/>
            <person name="Dougan E. K."/>
            <person name="Thang M."/>
            <person name="Chan C."/>
        </authorList>
    </citation>
    <scope>NUCLEOTIDE SEQUENCE [LARGE SCALE GENOMIC DNA]</scope>
</reference>
<organism evidence="1 2">
    <name type="scientific">Durusdinium trenchii</name>
    <dbReference type="NCBI Taxonomy" id="1381693"/>
    <lineage>
        <taxon>Eukaryota</taxon>
        <taxon>Sar</taxon>
        <taxon>Alveolata</taxon>
        <taxon>Dinophyceae</taxon>
        <taxon>Suessiales</taxon>
        <taxon>Symbiodiniaceae</taxon>
        <taxon>Durusdinium</taxon>
    </lineage>
</organism>
<name>A0ABP0NTK2_9DINO</name>
<gene>
    <name evidence="1" type="ORF">CCMP2556_LOCUS32985</name>
</gene>
<protein>
    <submittedName>
        <fullName evidence="1">Uncharacterized protein</fullName>
    </submittedName>
</protein>
<evidence type="ECO:0000313" key="1">
    <source>
        <dbReference type="EMBL" id="CAK9067121.1"/>
    </source>
</evidence>
<evidence type="ECO:0000313" key="2">
    <source>
        <dbReference type="Proteomes" id="UP001642484"/>
    </source>
</evidence>
<proteinExistence type="predicted"/>
<dbReference type="EMBL" id="CAXAMN010022175">
    <property type="protein sequence ID" value="CAK9067121.1"/>
    <property type="molecule type" value="Genomic_DNA"/>
</dbReference>
<dbReference type="Proteomes" id="UP001642484">
    <property type="component" value="Unassembled WGS sequence"/>
</dbReference>
<accession>A0ABP0NTK2</accession>